<reference evidence="3" key="1">
    <citation type="journal article" date="2012" name="Nat. Biotechnol.">
        <title>Draft genome sequence of pigeonpea (Cajanus cajan), an orphan legume crop of resource-poor farmers.</title>
        <authorList>
            <person name="Varshney R.K."/>
            <person name="Chen W."/>
            <person name="Li Y."/>
            <person name="Bharti A.K."/>
            <person name="Saxena R.K."/>
            <person name="Schlueter J.A."/>
            <person name="Donoghue M.T."/>
            <person name="Azam S."/>
            <person name="Fan G."/>
            <person name="Whaley A.M."/>
            <person name="Farmer A.D."/>
            <person name="Sheridan J."/>
            <person name="Iwata A."/>
            <person name="Tuteja R."/>
            <person name="Penmetsa R.V."/>
            <person name="Wu W."/>
            <person name="Upadhyaya H.D."/>
            <person name="Yang S.P."/>
            <person name="Shah T."/>
            <person name="Saxena K.B."/>
            <person name="Michael T."/>
            <person name="McCombie W.R."/>
            <person name="Yang B."/>
            <person name="Zhang G."/>
            <person name="Yang H."/>
            <person name="Wang J."/>
            <person name="Spillane C."/>
            <person name="Cook D.R."/>
            <person name="May G.D."/>
            <person name="Xu X."/>
            <person name="Jackson S.A."/>
        </authorList>
    </citation>
    <scope>NUCLEOTIDE SEQUENCE [LARGE SCALE GENOMIC DNA]</scope>
</reference>
<dbReference type="OMA" id="QHAFRIF"/>
<evidence type="ECO:0000256" key="2">
    <source>
        <dbReference type="PROSITE-ProRule" id="PRU00708"/>
    </source>
</evidence>
<dbReference type="AlphaFoldDB" id="A0A151RF50"/>
<dbReference type="PROSITE" id="PS51375">
    <property type="entry name" value="PPR"/>
    <property type="match status" value="2"/>
</dbReference>
<dbReference type="InterPro" id="IPR046848">
    <property type="entry name" value="E_motif"/>
</dbReference>
<keyword evidence="1" id="KW-0677">Repeat</keyword>
<accession>A0A151RF50</accession>
<dbReference type="Pfam" id="PF01535">
    <property type="entry name" value="PPR"/>
    <property type="match status" value="1"/>
</dbReference>
<dbReference type="NCBIfam" id="TIGR00756">
    <property type="entry name" value="PPR"/>
    <property type="match status" value="4"/>
</dbReference>
<dbReference type="Gramene" id="C.cajan_37671.t">
    <property type="protein sequence ID" value="C.cajan_37671.t.cds1"/>
    <property type="gene ID" value="C.cajan_37671"/>
</dbReference>
<evidence type="ECO:0000256" key="1">
    <source>
        <dbReference type="ARBA" id="ARBA00022737"/>
    </source>
</evidence>
<evidence type="ECO:0000313" key="3">
    <source>
        <dbReference type="EMBL" id="KYP41099.1"/>
    </source>
</evidence>
<dbReference type="InterPro" id="IPR046960">
    <property type="entry name" value="PPR_At4g14850-like_plant"/>
</dbReference>
<dbReference type="Gene3D" id="1.25.40.10">
    <property type="entry name" value="Tetratricopeptide repeat domain"/>
    <property type="match status" value="3"/>
</dbReference>
<keyword evidence="4" id="KW-1185">Reference proteome</keyword>
<dbReference type="GO" id="GO:0009451">
    <property type="term" value="P:RNA modification"/>
    <property type="evidence" value="ECO:0007669"/>
    <property type="project" value="InterPro"/>
</dbReference>
<dbReference type="EMBL" id="KQ483795">
    <property type="protein sequence ID" value="KYP41099.1"/>
    <property type="molecule type" value="Genomic_DNA"/>
</dbReference>
<dbReference type="FunFam" id="1.25.40.10:FF:000090">
    <property type="entry name" value="Pentatricopeptide repeat-containing protein, chloroplastic"/>
    <property type="match status" value="1"/>
</dbReference>
<dbReference type="PANTHER" id="PTHR47926">
    <property type="entry name" value="PENTATRICOPEPTIDE REPEAT-CONTAINING PROTEIN"/>
    <property type="match status" value="1"/>
</dbReference>
<proteinExistence type="predicted"/>
<evidence type="ECO:0000313" key="4">
    <source>
        <dbReference type="Proteomes" id="UP000075243"/>
    </source>
</evidence>
<dbReference type="Pfam" id="PF20431">
    <property type="entry name" value="E_motif"/>
    <property type="match status" value="1"/>
</dbReference>
<gene>
    <name evidence="3" type="ORF">KK1_037549</name>
</gene>
<feature type="repeat" description="PPR" evidence="2">
    <location>
        <begin position="5"/>
        <end position="39"/>
    </location>
</feature>
<name>A0A151RF50_CAJCA</name>
<dbReference type="InterPro" id="IPR002885">
    <property type="entry name" value="PPR_rpt"/>
</dbReference>
<feature type="repeat" description="PPR" evidence="2">
    <location>
        <begin position="106"/>
        <end position="140"/>
    </location>
</feature>
<sequence>MPLRDVVSWSSMLAAYVSHNSPAHAFSVFRQMGSENQKPNFVTLVTLLSCCTKTLHLTAGESAHSYIVRNNVDMDVALGTALFEMYAKCGKIDKAILVFNSMAEKNLKSYTIMISALADHGRGEDVVSLFSQMEDAGLEPDGLSFSVILSACSHMGLVDEGRMYFDRMVRVYGIKPSVEHYGCMVDLLGRGGLIQEAYYIIKGMPVEPNGVILRSFLGACRNHGWVPSLDGDFLAKLESGLGANYVLTANVFSTCASWKDASDLRVAMKQKGLKKTPGCSWVEVQN</sequence>
<dbReference type="Proteomes" id="UP000075243">
    <property type="component" value="Unassembled WGS sequence"/>
</dbReference>
<dbReference type="Pfam" id="PF13041">
    <property type="entry name" value="PPR_2"/>
    <property type="match status" value="2"/>
</dbReference>
<protein>
    <submittedName>
        <fullName evidence="3">Pentatricopeptide repeat-containing protein At5g48910 family</fullName>
    </submittedName>
</protein>
<organism evidence="3 4">
    <name type="scientific">Cajanus cajan</name>
    <name type="common">Pigeon pea</name>
    <name type="synonym">Cajanus indicus</name>
    <dbReference type="NCBI Taxonomy" id="3821"/>
    <lineage>
        <taxon>Eukaryota</taxon>
        <taxon>Viridiplantae</taxon>
        <taxon>Streptophyta</taxon>
        <taxon>Embryophyta</taxon>
        <taxon>Tracheophyta</taxon>
        <taxon>Spermatophyta</taxon>
        <taxon>Magnoliopsida</taxon>
        <taxon>eudicotyledons</taxon>
        <taxon>Gunneridae</taxon>
        <taxon>Pentapetalae</taxon>
        <taxon>rosids</taxon>
        <taxon>fabids</taxon>
        <taxon>Fabales</taxon>
        <taxon>Fabaceae</taxon>
        <taxon>Papilionoideae</taxon>
        <taxon>50 kb inversion clade</taxon>
        <taxon>NPAAA clade</taxon>
        <taxon>indigoferoid/millettioid clade</taxon>
        <taxon>Phaseoleae</taxon>
        <taxon>Cajanus</taxon>
    </lineage>
</organism>
<dbReference type="GO" id="GO:0003723">
    <property type="term" value="F:RNA binding"/>
    <property type="evidence" value="ECO:0007669"/>
    <property type="project" value="InterPro"/>
</dbReference>
<dbReference type="InterPro" id="IPR011990">
    <property type="entry name" value="TPR-like_helical_dom_sf"/>
</dbReference>